<feature type="binding site" evidence="16">
    <location>
        <begin position="95"/>
        <end position="98"/>
    </location>
    <ligand>
        <name>substrate</name>
    </ligand>
</feature>
<proteinExistence type="inferred from homology"/>
<dbReference type="Pfam" id="PF03309">
    <property type="entry name" value="Pan_kinase"/>
    <property type="match status" value="1"/>
</dbReference>
<evidence type="ECO:0000256" key="2">
    <source>
        <dbReference type="ARBA" id="ARBA00001958"/>
    </source>
</evidence>
<keyword evidence="9 16" id="KW-0547">Nucleotide-binding</keyword>
<dbReference type="GO" id="GO:0005737">
    <property type="term" value="C:cytoplasm"/>
    <property type="evidence" value="ECO:0007669"/>
    <property type="project" value="UniProtKB-SubCell"/>
</dbReference>
<dbReference type="GO" id="GO:0005524">
    <property type="term" value="F:ATP binding"/>
    <property type="evidence" value="ECO:0007669"/>
    <property type="project" value="UniProtKB-UniRule"/>
</dbReference>
<keyword evidence="7 16" id="KW-0963">Cytoplasm</keyword>
<dbReference type="PANTHER" id="PTHR34265">
    <property type="entry name" value="TYPE III PANTOTHENATE KINASE"/>
    <property type="match status" value="1"/>
</dbReference>
<keyword evidence="8 16" id="KW-0808">Transferase</keyword>
<evidence type="ECO:0000256" key="16">
    <source>
        <dbReference type="HAMAP-Rule" id="MF_01274"/>
    </source>
</evidence>
<comment type="subunit">
    <text evidence="5 16">Homodimer.</text>
</comment>
<evidence type="ECO:0000256" key="1">
    <source>
        <dbReference type="ARBA" id="ARBA00001206"/>
    </source>
</evidence>
<dbReference type="InterPro" id="IPR043129">
    <property type="entry name" value="ATPase_NBD"/>
</dbReference>
<feature type="binding site" evidence="16">
    <location>
        <position position="88"/>
    </location>
    <ligand>
        <name>substrate</name>
    </ligand>
</feature>
<dbReference type="OrthoDB" id="9804707at2"/>
<feature type="active site" description="Proton acceptor" evidence="16">
    <location>
        <position position="97"/>
    </location>
</feature>
<dbReference type="NCBIfam" id="TIGR00671">
    <property type="entry name" value="baf"/>
    <property type="match status" value="1"/>
</dbReference>
<evidence type="ECO:0000256" key="15">
    <source>
        <dbReference type="ARBA" id="ARBA00040883"/>
    </source>
</evidence>
<comment type="catalytic activity">
    <reaction evidence="1 16">
        <text>(R)-pantothenate + ATP = (R)-4'-phosphopantothenate + ADP + H(+)</text>
        <dbReference type="Rhea" id="RHEA:16373"/>
        <dbReference type="ChEBI" id="CHEBI:10986"/>
        <dbReference type="ChEBI" id="CHEBI:15378"/>
        <dbReference type="ChEBI" id="CHEBI:29032"/>
        <dbReference type="ChEBI" id="CHEBI:30616"/>
        <dbReference type="ChEBI" id="CHEBI:456216"/>
        <dbReference type="EC" id="2.7.1.33"/>
    </reaction>
</comment>
<keyword evidence="10 16" id="KW-0418">Kinase</keyword>
<evidence type="ECO:0000256" key="7">
    <source>
        <dbReference type="ARBA" id="ARBA00022490"/>
    </source>
</evidence>
<dbReference type="EC" id="2.7.1.33" evidence="6 16"/>
<dbReference type="RefSeq" id="WP_102715067.1">
    <property type="nucleotide sequence ID" value="NZ_CABMLK010000002.1"/>
</dbReference>
<evidence type="ECO:0000313" key="17">
    <source>
        <dbReference type="EMBL" id="PNC16965.1"/>
    </source>
</evidence>
<evidence type="ECO:0000256" key="9">
    <source>
        <dbReference type="ARBA" id="ARBA00022741"/>
    </source>
</evidence>
<evidence type="ECO:0000256" key="5">
    <source>
        <dbReference type="ARBA" id="ARBA00011738"/>
    </source>
</evidence>
<feature type="binding site" evidence="16">
    <location>
        <position position="120"/>
    </location>
    <ligand>
        <name>ATP</name>
        <dbReference type="ChEBI" id="CHEBI:30616"/>
    </ligand>
</feature>
<evidence type="ECO:0000313" key="18">
    <source>
        <dbReference type="Proteomes" id="UP000236000"/>
    </source>
</evidence>
<dbReference type="EMBL" id="PJKA01000013">
    <property type="protein sequence ID" value="PNC16965.1"/>
    <property type="molecule type" value="Genomic_DNA"/>
</dbReference>
<dbReference type="PANTHER" id="PTHR34265:SF1">
    <property type="entry name" value="TYPE III PANTOTHENATE KINASE"/>
    <property type="match status" value="1"/>
</dbReference>
<gene>
    <name evidence="16" type="primary">coaX</name>
    <name evidence="17" type="ORF">CXU22_09945</name>
</gene>
<dbReference type="InterPro" id="IPR004619">
    <property type="entry name" value="Type_III_PanK"/>
</dbReference>
<comment type="similarity">
    <text evidence="14 16">Belongs to the type III pantothenate kinase family.</text>
</comment>
<dbReference type="GO" id="GO:0004594">
    <property type="term" value="F:pantothenate kinase activity"/>
    <property type="evidence" value="ECO:0007669"/>
    <property type="project" value="UniProtKB-UniRule"/>
</dbReference>
<dbReference type="Proteomes" id="UP000236000">
    <property type="component" value="Unassembled WGS sequence"/>
</dbReference>
<dbReference type="GO" id="GO:0015937">
    <property type="term" value="P:coenzyme A biosynthetic process"/>
    <property type="evidence" value="ECO:0007669"/>
    <property type="project" value="UniProtKB-UniRule"/>
</dbReference>
<comment type="pathway">
    <text evidence="4 16">Cofactor biosynthesis; coenzyme A biosynthesis; CoA from (R)-pantothenate: step 1/5.</text>
</comment>
<protein>
    <recommendedName>
        <fullName evidence="15 16">Type III pantothenate kinase</fullName>
        <ecNumber evidence="6 16">2.7.1.33</ecNumber>
    </recommendedName>
    <alternativeName>
        <fullName evidence="16">PanK-III</fullName>
    </alternativeName>
    <alternativeName>
        <fullName evidence="16">Pantothenic acid kinase</fullName>
    </alternativeName>
</protein>
<reference evidence="17 18" key="1">
    <citation type="journal article" date="2017" name="BMC Genomics">
        <title>Genome sequencing of 39 Akkermansia muciniphila isolates reveals its population structure, genomic and functional diverisity, and global distribution in mammalian gut microbiotas.</title>
        <authorList>
            <person name="Guo X."/>
            <person name="Li S."/>
            <person name="Zhang J."/>
            <person name="Wu F."/>
            <person name="Li X."/>
            <person name="Wu D."/>
            <person name="Zhang M."/>
            <person name="Ou Z."/>
            <person name="Jie Z."/>
            <person name="Yan Q."/>
            <person name="Li P."/>
            <person name="Yi J."/>
            <person name="Peng Y."/>
        </authorList>
    </citation>
    <scope>NUCLEOTIDE SEQUENCE [LARGE SCALE GENOMIC DNA]</scope>
    <source>
        <strain evidence="17 18">GP24</strain>
    </source>
</reference>
<comment type="function">
    <text evidence="16">Catalyzes the phosphorylation of pantothenate (Pan), the first step in CoA biosynthesis.</text>
</comment>
<feature type="binding site" evidence="16">
    <location>
        <position position="117"/>
    </location>
    <ligand>
        <name>K(+)</name>
        <dbReference type="ChEBI" id="CHEBI:29103"/>
    </ligand>
</feature>
<name>A0A2N8HAU0_9BACT</name>
<comment type="cofactor">
    <cofactor evidence="16">
        <name>NH4(+)</name>
        <dbReference type="ChEBI" id="CHEBI:28938"/>
    </cofactor>
    <cofactor evidence="16">
        <name>K(+)</name>
        <dbReference type="ChEBI" id="CHEBI:29103"/>
    </cofactor>
    <text evidence="16">A monovalent cation. Ammonium or potassium.</text>
</comment>
<feature type="binding site" evidence="16">
    <location>
        <position position="172"/>
    </location>
    <ligand>
        <name>substrate</name>
    </ligand>
</feature>
<evidence type="ECO:0000256" key="12">
    <source>
        <dbReference type="ARBA" id="ARBA00022958"/>
    </source>
</evidence>
<keyword evidence="16" id="KW-0479">Metal-binding</keyword>
<dbReference type="SUPFAM" id="SSF53067">
    <property type="entry name" value="Actin-like ATPase domain"/>
    <property type="match status" value="2"/>
</dbReference>
<comment type="cofactor">
    <cofactor evidence="2">
        <name>K(+)</name>
        <dbReference type="ChEBI" id="CHEBI:29103"/>
    </cofactor>
</comment>
<dbReference type="GO" id="GO:0046872">
    <property type="term" value="F:metal ion binding"/>
    <property type="evidence" value="ECO:0007669"/>
    <property type="project" value="UniProtKB-KW"/>
</dbReference>
<feature type="binding site" evidence="16">
    <location>
        <begin position="7"/>
        <end position="14"/>
    </location>
    <ligand>
        <name>ATP</name>
        <dbReference type="ChEBI" id="CHEBI:30616"/>
    </ligand>
</feature>
<keyword evidence="12 16" id="KW-0630">Potassium</keyword>
<evidence type="ECO:0000256" key="6">
    <source>
        <dbReference type="ARBA" id="ARBA00012102"/>
    </source>
</evidence>
<evidence type="ECO:0000256" key="3">
    <source>
        <dbReference type="ARBA" id="ARBA00004496"/>
    </source>
</evidence>
<evidence type="ECO:0000256" key="14">
    <source>
        <dbReference type="ARBA" id="ARBA00038036"/>
    </source>
</evidence>
<comment type="subcellular location">
    <subcellularLocation>
        <location evidence="3 16">Cytoplasm</location>
    </subcellularLocation>
</comment>
<evidence type="ECO:0000256" key="8">
    <source>
        <dbReference type="ARBA" id="ARBA00022679"/>
    </source>
</evidence>
<keyword evidence="11 16" id="KW-0067">ATP-binding</keyword>
<accession>A0A2N8HAU0</accession>
<organism evidence="17 18">
    <name type="scientific">Akkermansia muciniphila</name>
    <dbReference type="NCBI Taxonomy" id="239935"/>
    <lineage>
        <taxon>Bacteria</taxon>
        <taxon>Pseudomonadati</taxon>
        <taxon>Verrucomicrobiota</taxon>
        <taxon>Verrucomicrobiia</taxon>
        <taxon>Verrucomicrobiales</taxon>
        <taxon>Akkermansiaceae</taxon>
        <taxon>Akkermansia</taxon>
    </lineage>
</organism>
<dbReference type="AlphaFoldDB" id="A0A2N8HAU0"/>
<keyword evidence="13 16" id="KW-0173">Coenzyme A biosynthesis</keyword>
<evidence type="ECO:0000256" key="13">
    <source>
        <dbReference type="ARBA" id="ARBA00022993"/>
    </source>
</evidence>
<evidence type="ECO:0000256" key="10">
    <source>
        <dbReference type="ARBA" id="ARBA00022777"/>
    </source>
</evidence>
<sequence length="242" mass="26122">MTYLLIDNSNTRTKFVLSTPDALLPERYMIPTREVSEERLDEVLSGVRYDAAVVCSVVPRVAEVLKNWMARPCHFLSCDSRLNVGIDYPHPRQIGADRLANAVGAVAYYGYPCVVVDFGTAVTFDVIGPECTYKGGVIAPGLASMGDYLARNTALLPAIDPQEPSRVIGTSTVEAMQSGAVYGYRGLVKEILARLEEELGVRPAVVATGGDAALIARGVERIDHVDPDITLNGLRMAAPLNL</sequence>
<dbReference type="HAMAP" id="MF_01274">
    <property type="entry name" value="Pantothen_kinase_3"/>
    <property type="match status" value="1"/>
</dbReference>
<dbReference type="Gene3D" id="3.30.420.40">
    <property type="match status" value="2"/>
</dbReference>
<dbReference type="CDD" id="cd24015">
    <property type="entry name" value="ASKHA_NBD_PanK-III"/>
    <property type="match status" value="1"/>
</dbReference>
<dbReference type="UniPathway" id="UPA00241">
    <property type="reaction ID" value="UER00352"/>
</dbReference>
<comment type="caution">
    <text evidence="17">The sequence shown here is derived from an EMBL/GenBank/DDBJ whole genome shotgun (WGS) entry which is preliminary data.</text>
</comment>
<evidence type="ECO:0000256" key="11">
    <source>
        <dbReference type="ARBA" id="ARBA00022840"/>
    </source>
</evidence>
<evidence type="ECO:0000256" key="4">
    <source>
        <dbReference type="ARBA" id="ARBA00005225"/>
    </source>
</evidence>